<dbReference type="STRING" id="7176.B0XL86"/>
<keyword evidence="9" id="KW-0720">Serine protease</keyword>
<keyword evidence="6" id="KW-1015">Disulfide bond</keyword>
<dbReference type="eggNOG" id="KOG3627">
    <property type="taxonomic scope" value="Eukaryota"/>
</dbReference>
<dbReference type="KEGG" id="cqu:CpipJ_CPIJ020108"/>
<dbReference type="AlphaFoldDB" id="B0XL86"/>
<proteinExistence type="inferred from homology"/>
<keyword evidence="4" id="KW-0732">Signal</keyword>
<evidence type="ECO:0000256" key="8">
    <source>
        <dbReference type="ARBA" id="ARBA00024195"/>
    </source>
</evidence>
<keyword evidence="2" id="KW-0964">Secreted</keyword>
<dbReference type="GO" id="GO:0006508">
    <property type="term" value="P:proteolysis"/>
    <property type="evidence" value="ECO:0007669"/>
    <property type="project" value="UniProtKB-KW"/>
</dbReference>
<comment type="subcellular location">
    <subcellularLocation>
        <location evidence="1">Secreted</location>
    </subcellularLocation>
</comment>
<dbReference type="EMBL" id="DS234346">
    <property type="protein sequence ID" value="EDS33703.1"/>
    <property type="molecule type" value="Genomic_DNA"/>
</dbReference>
<dbReference type="GO" id="GO:0004252">
    <property type="term" value="F:serine-type endopeptidase activity"/>
    <property type="evidence" value="ECO:0007669"/>
    <property type="project" value="InterPro"/>
</dbReference>
<dbReference type="OMA" id="EDIRVHP"/>
<dbReference type="PROSITE" id="PS00134">
    <property type="entry name" value="TRYPSIN_HIS"/>
    <property type="match status" value="1"/>
</dbReference>
<sequence length="284" mass="31482">MDSWSLSVCCQTELNAEDCGISEGDRMAYGNVAQPYQFPWMVLLRNQFDMFVCGGTLISRWFVLSAAHCKSRENIISVRVGENDITKEVDCRVWNADKDCAPLPQDIKVDQLKSVIHPEYSNRYKTSDIALLKLVKAAVLGFSVRPVCLPIGTPNRTIPDRLYIAGWGANEKGTAFDVLRHGQVEHLPLEKCEPKIKNLLSRRNLTLDKHIHICTQGGKNKTNTCEGDSGGPLLTDNILEHSQFVQYGVVTVGANTCGDKNNPTLYTSVLPYLGWILATVGGNK</sequence>
<dbReference type="InterPro" id="IPR051487">
    <property type="entry name" value="Ser/Thr_Proteases_Immune/Dev"/>
</dbReference>
<dbReference type="SMART" id="SM00020">
    <property type="entry name" value="Tryp_SPc"/>
    <property type="match status" value="1"/>
</dbReference>
<dbReference type="InParanoid" id="B0XL86"/>
<dbReference type="InterPro" id="IPR001314">
    <property type="entry name" value="Peptidase_S1A"/>
</dbReference>
<keyword evidence="9" id="KW-0378">Hydrolase</keyword>
<keyword evidence="9" id="KW-0645">Protease</keyword>
<evidence type="ECO:0000256" key="4">
    <source>
        <dbReference type="ARBA" id="ARBA00022729"/>
    </source>
</evidence>
<evidence type="ECO:0000256" key="3">
    <source>
        <dbReference type="ARBA" id="ARBA00022588"/>
    </source>
</evidence>
<dbReference type="Proteomes" id="UP000002320">
    <property type="component" value="Unassembled WGS sequence"/>
</dbReference>
<dbReference type="PRINTS" id="PR00722">
    <property type="entry name" value="CHYMOTRYPSIN"/>
</dbReference>
<evidence type="ECO:0000259" key="10">
    <source>
        <dbReference type="PROSITE" id="PS50240"/>
    </source>
</evidence>
<dbReference type="PROSITE" id="PS00135">
    <property type="entry name" value="TRYPSIN_SER"/>
    <property type="match status" value="1"/>
</dbReference>
<evidence type="ECO:0000256" key="1">
    <source>
        <dbReference type="ARBA" id="ARBA00004613"/>
    </source>
</evidence>
<dbReference type="CDD" id="cd00190">
    <property type="entry name" value="Tryp_SPc"/>
    <property type="match status" value="1"/>
</dbReference>
<protein>
    <submittedName>
        <fullName evidence="11">Plasma kallikrein</fullName>
    </submittedName>
</protein>
<evidence type="ECO:0000256" key="5">
    <source>
        <dbReference type="ARBA" id="ARBA00022859"/>
    </source>
</evidence>
<evidence type="ECO:0000256" key="2">
    <source>
        <dbReference type="ARBA" id="ARBA00022525"/>
    </source>
</evidence>
<dbReference type="VEuPathDB" id="VectorBase:CQUJHB003108"/>
<dbReference type="Gene3D" id="2.40.10.10">
    <property type="entry name" value="Trypsin-like serine proteases"/>
    <property type="match status" value="2"/>
</dbReference>
<feature type="domain" description="Peptidase S1" evidence="10">
    <location>
        <begin position="21"/>
        <end position="281"/>
    </location>
</feature>
<organism>
    <name type="scientific">Culex quinquefasciatus</name>
    <name type="common">Southern house mosquito</name>
    <name type="synonym">Culex pungens</name>
    <dbReference type="NCBI Taxonomy" id="7176"/>
    <lineage>
        <taxon>Eukaryota</taxon>
        <taxon>Metazoa</taxon>
        <taxon>Ecdysozoa</taxon>
        <taxon>Arthropoda</taxon>
        <taxon>Hexapoda</taxon>
        <taxon>Insecta</taxon>
        <taxon>Pterygota</taxon>
        <taxon>Neoptera</taxon>
        <taxon>Endopterygota</taxon>
        <taxon>Diptera</taxon>
        <taxon>Nematocera</taxon>
        <taxon>Culicoidea</taxon>
        <taxon>Culicidae</taxon>
        <taxon>Culicinae</taxon>
        <taxon>Culicini</taxon>
        <taxon>Culex</taxon>
        <taxon>Culex</taxon>
    </lineage>
</organism>
<keyword evidence="13" id="KW-1185">Reference proteome</keyword>
<reference evidence="12" key="2">
    <citation type="submission" date="2021-02" db="UniProtKB">
        <authorList>
            <consortium name="EnsemblMetazoa"/>
        </authorList>
    </citation>
    <scope>IDENTIFICATION</scope>
    <source>
        <strain evidence="12">JHB</strain>
    </source>
</reference>
<reference evidence="11" key="1">
    <citation type="submission" date="2007-03" db="EMBL/GenBank/DDBJ databases">
        <title>Annotation of Culex pipiens quinquefasciatus.</title>
        <authorList>
            <consortium name="The Broad Institute Genome Sequencing Platform"/>
            <person name="Atkinson P.W."/>
            <person name="Hemingway J."/>
            <person name="Christensen B.M."/>
            <person name="Higgs S."/>
            <person name="Kodira C."/>
            <person name="Hannick L."/>
            <person name="Megy K."/>
            <person name="O'Leary S."/>
            <person name="Pearson M."/>
            <person name="Haas B.J."/>
            <person name="Mauceli E."/>
            <person name="Wortman J.R."/>
            <person name="Lee N.H."/>
            <person name="Guigo R."/>
            <person name="Stanke M."/>
            <person name="Alvarado L."/>
            <person name="Amedeo P."/>
            <person name="Antoine C.H."/>
            <person name="Arensburger P."/>
            <person name="Bidwell S.L."/>
            <person name="Crawford M."/>
            <person name="Camaro F."/>
            <person name="Devon K."/>
            <person name="Engels R."/>
            <person name="Hammond M."/>
            <person name="Howarth C."/>
            <person name="Koehrsen M."/>
            <person name="Lawson D."/>
            <person name="Montgomery P."/>
            <person name="Nene V."/>
            <person name="Nusbaum C."/>
            <person name="Puiu D."/>
            <person name="Romero-Severson J."/>
            <person name="Severson D.W."/>
            <person name="Shumway M."/>
            <person name="Sisk P."/>
            <person name="Stolte C."/>
            <person name="Zeng Q."/>
            <person name="Eisenstadt E."/>
            <person name="Fraser-Liggett C."/>
            <person name="Strausberg R."/>
            <person name="Galagan J."/>
            <person name="Birren B."/>
            <person name="Collins F.H."/>
        </authorList>
    </citation>
    <scope>NUCLEOTIDE SEQUENCE [LARGE SCALE GENOMIC DNA]</scope>
    <source>
        <strain evidence="11">JHB</strain>
    </source>
</reference>
<dbReference type="GO" id="GO:0045087">
    <property type="term" value="P:innate immune response"/>
    <property type="evidence" value="ECO:0007669"/>
    <property type="project" value="UniProtKB-KW"/>
</dbReference>
<dbReference type="InterPro" id="IPR033116">
    <property type="entry name" value="TRYPSIN_SER"/>
</dbReference>
<dbReference type="PROSITE" id="PS50240">
    <property type="entry name" value="TRYPSIN_DOM"/>
    <property type="match status" value="1"/>
</dbReference>
<dbReference type="InterPro" id="IPR009003">
    <property type="entry name" value="Peptidase_S1_PA"/>
</dbReference>
<dbReference type="VEuPathDB" id="VectorBase:CPIJ020108"/>
<dbReference type="SUPFAM" id="SSF50494">
    <property type="entry name" value="Trypsin-like serine proteases"/>
    <property type="match status" value="1"/>
</dbReference>
<evidence type="ECO:0000313" key="13">
    <source>
        <dbReference type="Proteomes" id="UP000002320"/>
    </source>
</evidence>
<keyword evidence="7" id="KW-0325">Glycoprotein</keyword>
<dbReference type="InterPro" id="IPR043504">
    <property type="entry name" value="Peptidase_S1_PA_chymotrypsin"/>
</dbReference>
<dbReference type="FunFam" id="2.40.10.10:FF:000028">
    <property type="entry name" value="Serine protease easter"/>
    <property type="match status" value="1"/>
</dbReference>
<dbReference type="Pfam" id="PF00089">
    <property type="entry name" value="Trypsin"/>
    <property type="match status" value="1"/>
</dbReference>
<evidence type="ECO:0000256" key="7">
    <source>
        <dbReference type="ARBA" id="ARBA00023180"/>
    </source>
</evidence>
<dbReference type="InterPro" id="IPR001254">
    <property type="entry name" value="Trypsin_dom"/>
</dbReference>
<evidence type="ECO:0000313" key="12">
    <source>
        <dbReference type="EnsemblMetazoa" id="CPIJ020108-PA"/>
    </source>
</evidence>
<gene>
    <name evidence="12" type="primary">6054508</name>
    <name evidence="11" type="ORF">CpipJ_CPIJ020108</name>
</gene>
<keyword evidence="5" id="KW-0391">Immunity</keyword>
<dbReference type="PANTHER" id="PTHR24256">
    <property type="entry name" value="TRYPTASE-RELATED"/>
    <property type="match status" value="1"/>
</dbReference>
<accession>B0XL86</accession>
<dbReference type="EnsemblMetazoa" id="CPIJ020108-RA">
    <property type="protein sequence ID" value="CPIJ020108-PA"/>
    <property type="gene ID" value="CPIJ020108"/>
</dbReference>
<evidence type="ECO:0000313" key="11">
    <source>
        <dbReference type="EMBL" id="EDS33703.1"/>
    </source>
</evidence>
<name>B0XL86_CULQU</name>
<evidence type="ECO:0000256" key="6">
    <source>
        <dbReference type="ARBA" id="ARBA00023157"/>
    </source>
</evidence>
<dbReference type="GO" id="GO:0005576">
    <property type="term" value="C:extracellular region"/>
    <property type="evidence" value="ECO:0007669"/>
    <property type="project" value="UniProtKB-SubCell"/>
</dbReference>
<dbReference type="InterPro" id="IPR018114">
    <property type="entry name" value="TRYPSIN_HIS"/>
</dbReference>
<dbReference type="HOGENOM" id="CLU_006842_0_3_1"/>
<comment type="similarity">
    <text evidence="8">Belongs to the peptidase S1 family. CLIP subfamily.</text>
</comment>
<keyword evidence="3" id="KW-0399">Innate immunity</keyword>
<dbReference type="OrthoDB" id="547031at2759"/>
<evidence type="ECO:0000256" key="9">
    <source>
        <dbReference type="RuleBase" id="RU363034"/>
    </source>
</evidence>